<dbReference type="Proteomes" id="UP001549104">
    <property type="component" value="Unassembled WGS sequence"/>
</dbReference>
<accession>A0ABV2KC77</accession>
<keyword evidence="2" id="KW-1185">Reference proteome</keyword>
<dbReference type="EMBL" id="JBEPME010000006">
    <property type="protein sequence ID" value="MET3658681.1"/>
    <property type="molecule type" value="Genomic_DNA"/>
</dbReference>
<protein>
    <submittedName>
        <fullName evidence="1">C4-type Zn-finger protein</fullName>
    </submittedName>
</protein>
<proteinExistence type="predicted"/>
<evidence type="ECO:0000313" key="1">
    <source>
        <dbReference type="EMBL" id="MET3658681.1"/>
    </source>
</evidence>
<sequence length="63" mass="7321">MKNGRDSGLIYWKLNYRKKFIIYVELKNPAKFTMAINKERVLIRGVDYRTLSALGMPLAVSLD</sequence>
<evidence type="ECO:0000313" key="2">
    <source>
        <dbReference type="Proteomes" id="UP001549104"/>
    </source>
</evidence>
<comment type="caution">
    <text evidence="1">The sequence shown here is derived from an EMBL/GenBank/DDBJ whole genome shotgun (WGS) entry which is preliminary data.</text>
</comment>
<reference evidence="1 2" key="1">
    <citation type="submission" date="2024-06" db="EMBL/GenBank/DDBJ databases">
        <title>Sorghum-associated microbial communities from plants grown in Nebraska, USA.</title>
        <authorList>
            <person name="Schachtman D."/>
        </authorList>
    </citation>
    <scope>NUCLEOTIDE SEQUENCE [LARGE SCALE GENOMIC DNA]</scope>
    <source>
        <strain evidence="1 2">1288</strain>
    </source>
</reference>
<gene>
    <name evidence="1" type="ORF">ABIC55_003799</name>
</gene>
<name>A0ABV2KC77_SPOPS</name>
<organism evidence="1 2">
    <name type="scientific">Sporosarcina psychrophila</name>
    <name type="common">Bacillus psychrophilus</name>
    <dbReference type="NCBI Taxonomy" id="1476"/>
    <lineage>
        <taxon>Bacteria</taxon>
        <taxon>Bacillati</taxon>
        <taxon>Bacillota</taxon>
        <taxon>Bacilli</taxon>
        <taxon>Bacillales</taxon>
        <taxon>Caryophanaceae</taxon>
        <taxon>Sporosarcina</taxon>
    </lineage>
</organism>